<evidence type="ECO:0000313" key="4">
    <source>
        <dbReference type="EMBL" id="KAH9809535.1"/>
    </source>
</evidence>
<dbReference type="InterPro" id="IPR015942">
    <property type="entry name" value="Asp/Glu/hydantoin_racemase"/>
</dbReference>
<protein>
    <submittedName>
        <fullName evidence="4">Carboxylesterase</fullName>
    </submittedName>
</protein>
<organism evidence="4 5">
    <name type="scientific">Teratosphaeria destructans</name>
    <dbReference type="NCBI Taxonomy" id="418781"/>
    <lineage>
        <taxon>Eukaryota</taxon>
        <taxon>Fungi</taxon>
        <taxon>Dikarya</taxon>
        <taxon>Ascomycota</taxon>
        <taxon>Pezizomycotina</taxon>
        <taxon>Dothideomycetes</taxon>
        <taxon>Dothideomycetidae</taxon>
        <taxon>Mycosphaerellales</taxon>
        <taxon>Teratosphaeriaceae</taxon>
        <taxon>Teratosphaeria</taxon>
    </lineage>
</organism>
<gene>
    <name evidence="4" type="ORF">Tdes44962_MAKER06143</name>
</gene>
<dbReference type="Gene3D" id="3.40.50.1820">
    <property type="entry name" value="alpha/beta hydrolase"/>
    <property type="match status" value="1"/>
</dbReference>
<dbReference type="GO" id="GO:0047661">
    <property type="term" value="F:amino-acid racemase activity"/>
    <property type="evidence" value="ECO:0007669"/>
    <property type="project" value="InterPro"/>
</dbReference>
<comment type="similarity">
    <text evidence="1">Belongs to the HyuE racemase family.</text>
</comment>
<dbReference type="Gene3D" id="3.40.50.12500">
    <property type="match status" value="1"/>
</dbReference>
<evidence type="ECO:0000256" key="2">
    <source>
        <dbReference type="SAM" id="SignalP"/>
    </source>
</evidence>
<dbReference type="InterPro" id="IPR002018">
    <property type="entry name" value="CarbesteraseB"/>
</dbReference>
<dbReference type="PANTHER" id="PTHR28047:SF5">
    <property type="entry name" value="PROTEIN DCG1"/>
    <property type="match status" value="1"/>
</dbReference>
<dbReference type="EMBL" id="RIBY02002556">
    <property type="protein sequence ID" value="KAH9809535.1"/>
    <property type="molecule type" value="Genomic_DNA"/>
</dbReference>
<accession>A0A9W7VXS8</accession>
<dbReference type="PANTHER" id="PTHR28047">
    <property type="entry name" value="PROTEIN DCG1"/>
    <property type="match status" value="1"/>
</dbReference>
<dbReference type="Pfam" id="PF01177">
    <property type="entry name" value="Asp_Glu_race"/>
    <property type="match status" value="1"/>
</dbReference>
<name>A0A9W7VXS8_9PEZI</name>
<keyword evidence="5" id="KW-1185">Reference proteome</keyword>
<reference evidence="4 5" key="1">
    <citation type="journal article" date="2018" name="IMA Fungus">
        <title>IMA Genome-F 10: Nine draft genome sequences of Claviceps purpurea s.lat., including C. arundinis, C. humidiphila, and C. cf. spartinae, pseudomolecules for the pitch canker pathogen Fusarium circinatum, draft genome of Davidsoniella eucalypti, Grosmannia galeiformis, Quambalaria eucalypti, and Teratosphaeria destructans.</title>
        <authorList>
            <person name="Wingfield B.D."/>
            <person name="Liu M."/>
            <person name="Nguyen H.D."/>
            <person name="Lane F.A."/>
            <person name="Morgan S.W."/>
            <person name="De Vos L."/>
            <person name="Wilken P.M."/>
            <person name="Duong T.A."/>
            <person name="Aylward J."/>
            <person name="Coetzee M.P."/>
            <person name="Dadej K."/>
            <person name="De Beer Z.W."/>
            <person name="Findlay W."/>
            <person name="Havenga M."/>
            <person name="Kolarik M."/>
            <person name="Menzies J.G."/>
            <person name="Naidoo K."/>
            <person name="Pochopski O."/>
            <person name="Shoukouhi P."/>
            <person name="Santana Q.C."/>
            <person name="Seifert K.A."/>
            <person name="Soal N."/>
            <person name="Steenkamp E.T."/>
            <person name="Tatham C.T."/>
            <person name="van der Nest M.A."/>
            <person name="Wingfield M.J."/>
        </authorList>
    </citation>
    <scope>NUCLEOTIDE SEQUENCE [LARGE SCALE GENOMIC DNA]</scope>
    <source>
        <strain evidence="4">CMW44962</strain>
    </source>
</reference>
<dbReference type="InterPro" id="IPR029058">
    <property type="entry name" value="AB_hydrolase_fold"/>
</dbReference>
<dbReference type="InterPro" id="IPR052186">
    <property type="entry name" value="Hydantoin_racemase-like"/>
</dbReference>
<feature type="domain" description="Carboxylesterase type B" evidence="3">
    <location>
        <begin position="33"/>
        <end position="485"/>
    </location>
</feature>
<dbReference type="Proteomes" id="UP001138500">
    <property type="component" value="Unassembled WGS sequence"/>
</dbReference>
<dbReference type="InterPro" id="IPR053714">
    <property type="entry name" value="Iso_Racemase_Enz_sf"/>
</dbReference>
<sequence>MRRHHALSVAVTLLGLSSRVPTNTVHATHAGAPLVKLAQGTYEGLKDSSGNVVFLGIPFAASTGGHNRWRPPQKAARHPDRVFNATTYGFTCPQAITSSLYSRQDEDCLNANVWAPAGASEGAKLPVFVYMYGGAMVTGSSSNPQFQGNNFARNGVIMVSFNTRESIWAYPASSELQIAGYRSSQNFGILDVEYAMEWIYENIQHFGGDKNHIVFGGHSSGSVQVDHYLWNHPETWLAGAVEMSANAKSGPAVAPMNQALDVVSAALGCGTGEGQLDCLRTKTIYEIQTATFNATSNTWFTPIVDDITRHADYAARFQAGLYPTHVPLLTGNSDNEGAIFGLVYSAENTNFTSWINTFDADVSYIPDDTLIAAYNVSAYSSVSAMSGAQYGDARFDCPVDYMLDMRSREQETWVYRFFGNYSNVVSTAVDGPTHGTEIPFFFGGNECFDALVDVTQAEQDLADAMHRWFVAWIKKPSAGPGWEKVRPGSGHLAKLGVDGDEGEVVLGERDEYNGRCRAVYNPRLGRYPFPLNNNFPLIDKGRMAGKKSILIVNPNTSQGMTEALKPLVNRLGLDNMLSTHLHTRSDTPTQTHFEYFTAPSGVPSINNEADAALSAHACLPALEPLLATHDAFLIGCYSPHPLVPHLRARLRTRGLRHTLVTGIFESSISTCLQLLDPDEHFGIVSTGAQWRALLDSAVADLLGAAGSRRYVGTETTGLDADELHEMAGEEVEGRMRGAARRVLGRGARAICLGCAGMSGMEGTVREACVEVLGAEEGARIRIVDGVVAGALFLEGALRARM</sequence>
<evidence type="ECO:0000259" key="3">
    <source>
        <dbReference type="Pfam" id="PF00135"/>
    </source>
</evidence>
<evidence type="ECO:0000313" key="5">
    <source>
        <dbReference type="Proteomes" id="UP001138500"/>
    </source>
</evidence>
<dbReference type="OrthoDB" id="408631at2759"/>
<evidence type="ECO:0000256" key="1">
    <source>
        <dbReference type="ARBA" id="ARBA00038414"/>
    </source>
</evidence>
<feature type="signal peptide" evidence="2">
    <location>
        <begin position="1"/>
        <end position="22"/>
    </location>
</feature>
<dbReference type="SUPFAM" id="SSF53474">
    <property type="entry name" value="alpha/beta-Hydrolases"/>
    <property type="match status" value="1"/>
</dbReference>
<proteinExistence type="inferred from homology"/>
<comment type="caution">
    <text evidence="4">The sequence shown here is derived from an EMBL/GenBank/DDBJ whole genome shotgun (WGS) entry which is preliminary data.</text>
</comment>
<reference evidence="4 5" key="2">
    <citation type="journal article" date="2021" name="Curr. Genet.">
        <title>Genetic response to nitrogen starvation in the aggressive Eucalyptus foliar pathogen Teratosphaeria destructans.</title>
        <authorList>
            <person name="Havenga M."/>
            <person name="Wingfield B.D."/>
            <person name="Wingfield M.J."/>
            <person name="Dreyer L.L."/>
            <person name="Roets F."/>
            <person name="Aylward J."/>
        </authorList>
    </citation>
    <scope>NUCLEOTIDE SEQUENCE [LARGE SCALE GENOMIC DNA]</scope>
    <source>
        <strain evidence="4">CMW44962</strain>
    </source>
</reference>
<feature type="chain" id="PRO_5040860214" evidence="2">
    <location>
        <begin position="23"/>
        <end position="801"/>
    </location>
</feature>
<dbReference type="Pfam" id="PF00135">
    <property type="entry name" value="COesterase"/>
    <property type="match status" value="1"/>
</dbReference>
<dbReference type="AlphaFoldDB" id="A0A9W7VXS8"/>
<keyword evidence="2" id="KW-0732">Signal</keyword>